<dbReference type="Proteomes" id="UP001233999">
    <property type="component" value="Unassembled WGS sequence"/>
</dbReference>
<keyword evidence="2" id="KW-1185">Reference proteome</keyword>
<dbReference type="AlphaFoldDB" id="A0AAD8E7F5"/>
<proteinExistence type="predicted"/>
<feature type="non-terminal residue" evidence="1">
    <location>
        <position position="1"/>
    </location>
</feature>
<dbReference type="EMBL" id="JASPKZ010008364">
    <property type="protein sequence ID" value="KAJ9580045.1"/>
    <property type="molecule type" value="Genomic_DNA"/>
</dbReference>
<evidence type="ECO:0000313" key="1">
    <source>
        <dbReference type="EMBL" id="KAJ9580045.1"/>
    </source>
</evidence>
<organism evidence="1 2">
    <name type="scientific">Diploptera punctata</name>
    <name type="common">Pacific beetle cockroach</name>
    <dbReference type="NCBI Taxonomy" id="6984"/>
    <lineage>
        <taxon>Eukaryota</taxon>
        <taxon>Metazoa</taxon>
        <taxon>Ecdysozoa</taxon>
        <taxon>Arthropoda</taxon>
        <taxon>Hexapoda</taxon>
        <taxon>Insecta</taxon>
        <taxon>Pterygota</taxon>
        <taxon>Neoptera</taxon>
        <taxon>Polyneoptera</taxon>
        <taxon>Dictyoptera</taxon>
        <taxon>Blattodea</taxon>
        <taxon>Blaberoidea</taxon>
        <taxon>Blaberidae</taxon>
        <taxon>Diplopterinae</taxon>
        <taxon>Diploptera</taxon>
    </lineage>
</organism>
<protein>
    <submittedName>
        <fullName evidence="1">Uncharacterized protein</fullName>
    </submittedName>
</protein>
<feature type="non-terminal residue" evidence="1">
    <location>
        <position position="177"/>
    </location>
</feature>
<evidence type="ECO:0000313" key="2">
    <source>
        <dbReference type="Proteomes" id="UP001233999"/>
    </source>
</evidence>
<accession>A0AAD8E7F5</accession>
<sequence>CCCPWLRGRKISGNQAFQTGFWITLNLNLGSLHLMSHVMDSILRISNGNEWKDEHTNEWTPGSIETTCFPRAEDTLTFDFRQVPGNITFLKNLNHQKIEYITIRHNCIKQDVHQLDRRRIRTSSPKPHLKIHSLPFKRKNFICQLEINGYHACLRFRVHLERYKGYTRVPERSPQSL</sequence>
<reference evidence="1" key="2">
    <citation type="submission" date="2023-05" db="EMBL/GenBank/DDBJ databases">
        <authorList>
            <person name="Fouks B."/>
        </authorList>
    </citation>
    <scope>NUCLEOTIDE SEQUENCE</scope>
    <source>
        <strain evidence="1">Stay&amp;Tobe</strain>
        <tissue evidence="1">Testes</tissue>
    </source>
</reference>
<reference evidence="1" key="1">
    <citation type="journal article" date="2023" name="IScience">
        <title>Live-bearing cockroach genome reveals convergent evolutionary mechanisms linked to viviparity in insects and beyond.</title>
        <authorList>
            <person name="Fouks B."/>
            <person name="Harrison M.C."/>
            <person name="Mikhailova A.A."/>
            <person name="Marchal E."/>
            <person name="English S."/>
            <person name="Carruthers M."/>
            <person name="Jennings E.C."/>
            <person name="Chiamaka E.L."/>
            <person name="Frigard R.A."/>
            <person name="Pippel M."/>
            <person name="Attardo G.M."/>
            <person name="Benoit J.B."/>
            <person name="Bornberg-Bauer E."/>
            <person name="Tobe S.S."/>
        </authorList>
    </citation>
    <scope>NUCLEOTIDE SEQUENCE</scope>
    <source>
        <strain evidence="1">Stay&amp;Tobe</strain>
    </source>
</reference>
<gene>
    <name evidence="1" type="ORF">L9F63_004338</name>
</gene>
<comment type="caution">
    <text evidence="1">The sequence shown here is derived from an EMBL/GenBank/DDBJ whole genome shotgun (WGS) entry which is preliminary data.</text>
</comment>
<name>A0AAD8E7F5_DIPPU</name>